<keyword evidence="5" id="KW-0804">Transcription</keyword>
<dbReference type="PRINTS" id="PR00400">
    <property type="entry name" value="TETREPRESSOR"/>
</dbReference>
<dbReference type="InterPro" id="IPR050109">
    <property type="entry name" value="HTH-type_TetR-like_transc_reg"/>
</dbReference>
<proteinExistence type="predicted"/>
<dbReference type="Pfam" id="PF00440">
    <property type="entry name" value="TetR_N"/>
    <property type="match status" value="1"/>
</dbReference>
<evidence type="ECO:0000256" key="6">
    <source>
        <dbReference type="PROSITE-ProRule" id="PRU00335"/>
    </source>
</evidence>
<dbReference type="PANTHER" id="PTHR30055">
    <property type="entry name" value="HTH-TYPE TRANSCRIPTIONAL REGULATOR RUTR"/>
    <property type="match status" value="1"/>
</dbReference>
<dbReference type="SUPFAM" id="SSF48498">
    <property type="entry name" value="Tetracyclin repressor-like, C-terminal domain"/>
    <property type="match status" value="1"/>
</dbReference>
<dbReference type="InterPro" id="IPR036271">
    <property type="entry name" value="Tet_transcr_reg_TetR-rel_C_sf"/>
</dbReference>
<dbReference type="InterPro" id="IPR023772">
    <property type="entry name" value="DNA-bd_HTH_TetR-type_CS"/>
</dbReference>
<gene>
    <name evidence="8" type="primary">tetR</name>
    <name evidence="8" type="ORF">ABDJ85_01225</name>
</gene>
<evidence type="ECO:0000259" key="7">
    <source>
        <dbReference type="PROSITE" id="PS50977"/>
    </source>
</evidence>
<dbReference type="InterPro" id="IPR001647">
    <property type="entry name" value="HTH_TetR"/>
</dbReference>
<protein>
    <submittedName>
        <fullName evidence="8">Tetracycline resistance transcriptional repressor TetR</fullName>
    </submittedName>
</protein>
<dbReference type="PROSITE" id="PS01081">
    <property type="entry name" value="HTH_TETR_1"/>
    <property type="match status" value="1"/>
</dbReference>
<dbReference type="PANTHER" id="PTHR30055:SF151">
    <property type="entry name" value="TRANSCRIPTIONAL REGULATORY PROTEIN"/>
    <property type="match status" value="1"/>
</dbReference>
<dbReference type="PROSITE" id="PS50977">
    <property type="entry name" value="HTH_TETR_2"/>
    <property type="match status" value="1"/>
</dbReference>
<sequence length="225" mass="24654">MTNLERPARLSRDDVLRAALDLLNEIGIDALTTRKLAERLGVQSPTLYWHFKNKAALLDAMSQAVLLESRAREAPTRHEHWQEWLMADGRSFRRALLAYRDGARLHAGTRPGEAQRESIEARLRLLCAAGFEPGPATLLMMSVGRFVVGWVLEEQSAQAPEAPPSATLAGPDASQYPLLAEGWRQTVGSDADAVFDAALRLLIGGAMATLNESPQKRAPRFGMGS</sequence>
<keyword evidence="3" id="KW-0805">Transcription regulation</keyword>
<dbReference type="Pfam" id="PF02909">
    <property type="entry name" value="TetR_C_1"/>
    <property type="match status" value="1"/>
</dbReference>
<comment type="function">
    <text evidence="1">TetR is the repressor of the tetracycline resistance element; its N-terminal region forms a helix-turn-helix structure and binds DNA. Binding of tetracycline to TetR reduces the repressor affinity for the tetracycline resistance gene (tetA) promoter operator sites.</text>
</comment>
<feature type="domain" description="HTH tetR-type" evidence="7">
    <location>
        <begin position="9"/>
        <end position="69"/>
    </location>
</feature>
<keyword evidence="4 6" id="KW-0238">DNA-binding</keyword>
<dbReference type="EMBL" id="JBDPZD010000001">
    <property type="protein sequence ID" value="MEO3690069.1"/>
    <property type="molecule type" value="Genomic_DNA"/>
</dbReference>
<dbReference type="RefSeq" id="WP_347702904.1">
    <property type="nucleotide sequence ID" value="NZ_JBDPZD010000001.1"/>
</dbReference>
<evidence type="ECO:0000256" key="4">
    <source>
        <dbReference type="ARBA" id="ARBA00023125"/>
    </source>
</evidence>
<keyword evidence="9" id="KW-1185">Reference proteome</keyword>
<dbReference type="InterPro" id="IPR004111">
    <property type="entry name" value="Repressor_TetR_C"/>
</dbReference>
<dbReference type="Gene3D" id="1.10.10.60">
    <property type="entry name" value="Homeodomain-like"/>
    <property type="match status" value="1"/>
</dbReference>
<dbReference type="PRINTS" id="PR00455">
    <property type="entry name" value="HTHTETR"/>
</dbReference>
<dbReference type="SUPFAM" id="SSF46689">
    <property type="entry name" value="Homeodomain-like"/>
    <property type="match status" value="1"/>
</dbReference>
<dbReference type="Proteomes" id="UP001495147">
    <property type="component" value="Unassembled WGS sequence"/>
</dbReference>
<evidence type="ECO:0000313" key="8">
    <source>
        <dbReference type="EMBL" id="MEO3690069.1"/>
    </source>
</evidence>
<comment type="caution">
    <text evidence="8">The sequence shown here is derived from an EMBL/GenBank/DDBJ whole genome shotgun (WGS) entry which is preliminary data.</text>
</comment>
<name>A0ABV0FYA9_9BURK</name>
<organism evidence="8 9">
    <name type="scientific">Roseateles paludis</name>
    <dbReference type="NCBI Taxonomy" id="3145238"/>
    <lineage>
        <taxon>Bacteria</taxon>
        <taxon>Pseudomonadati</taxon>
        <taxon>Pseudomonadota</taxon>
        <taxon>Betaproteobacteria</taxon>
        <taxon>Burkholderiales</taxon>
        <taxon>Sphaerotilaceae</taxon>
        <taxon>Roseateles</taxon>
    </lineage>
</organism>
<evidence type="ECO:0000256" key="2">
    <source>
        <dbReference type="ARBA" id="ARBA00022491"/>
    </source>
</evidence>
<reference evidence="8 9" key="1">
    <citation type="submission" date="2024-05" db="EMBL/GenBank/DDBJ databases">
        <title>Roseateles sp. DJS-2-20 16S ribosomal RNA gene Genome sequencing and assembly.</title>
        <authorList>
            <person name="Woo H."/>
        </authorList>
    </citation>
    <scope>NUCLEOTIDE SEQUENCE [LARGE SCALE GENOMIC DNA]</scope>
    <source>
        <strain evidence="8 9">DJS-2-20</strain>
    </source>
</reference>
<dbReference type="InterPro" id="IPR009057">
    <property type="entry name" value="Homeodomain-like_sf"/>
</dbReference>
<feature type="DNA-binding region" description="H-T-H motif" evidence="6">
    <location>
        <begin position="32"/>
        <end position="51"/>
    </location>
</feature>
<evidence type="ECO:0000256" key="3">
    <source>
        <dbReference type="ARBA" id="ARBA00023015"/>
    </source>
</evidence>
<evidence type="ECO:0000313" key="9">
    <source>
        <dbReference type="Proteomes" id="UP001495147"/>
    </source>
</evidence>
<keyword evidence="2" id="KW-0678">Repressor</keyword>
<evidence type="ECO:0000256" key="5">
    <source>
        <dbReference type="ARBA" id="ARBA00023163"/>
    </source>
</evidence>
<dbReference type="Gene3D" id="1.10.357.10">
    <property type="entry name" value="Tetracycline Repressor, domain 2"/>
    <property type="match status" value="1"/>
</dbReference>
<evidence type="ECO:0000256" key="1">
    <source>
        <dbReference type="ARBA" id="ARBA00002856"/>
    </source>
</evidence>
<dbReference type="InterPro" id="IPR003012">
    <property type="entry name" value="Tet_transcr_reg_TetR"/>
</dbReference>
<accession>A0ABV0FYA9</accession>
<dbReference type="NCBIfam" id="NF010319">
    <property type="entry name" value="PRK13756.1"/>
    <property type="match status" value="1"/>
</dbReference>